<reference evidence="6" key="1">
    <citation type="journal article" date="2014" name="Front. Microbiol.">
        <title>High frequency of phylogenetically diverse reductive dehalogenase-homologous genes in deep subseafloor sedimentary metagenomes.</title>
        <authorList>
            <person name="Kawai M."/>
            <person name="Futagami T."/>
            <person name="Toyoda A."/>
            <person name="Takaki Y."/>
            <person name="Nishi S."/>
            <person name="Hori S."/>
            <person name="Arai W."/>
            <person name="Tsubouchi T."/>
            <person name="Morono Y."/>
            <person name="Uchiyama I."/>
            <person name="Ito T."/>
            <person name="Fujiyama A."/>
            <person name="Inagaki F."/>
            <person name="Takami H."/>
        </authorList>
    </citation>
    <scope>NUCLEOTIDE SEQUENCE</scope>
    <source>
        <strain evidence="6">Expedition CK06-06</strain>
    </source>
</reference>
<dbReference type="InterPro" id="IPR009075">
    <property type="entry name" value="AcylCo_DH/oxidase_C"/>
</dbReference>
<sequence>GLNSPFNPAAIQTTAQLVGDEFVINGRKVYITLAGVADVALILAKTDDKFNQILVEKGAPGFEIVRRENIAGFRTTPVNEMAFTDCRVPKSNLLGQEGKGLSIGLGAVSLIGRTGVAGIGLGIARGCYEAALNFAKERKLYGKPISELQAIQFALAEMNVDIEATKWVSYRAAWQIDQGKGVREVGADIARAKFLGCELANRVAPKAMQIMGAYGLSEEYHMARRLRDALNLFPAAGTQEIMKITIARSILA</sequence>
<dbReference type="PANTHER" id="PTHR43884:SF12">
    <property type="entry name" value="ISOVALERYL-COA DEHYDROGENASE, MITOCHONDRIAL-RELATED"/>
    <property type="match status" value="1"/>
</dbReference>
<dbReference type="Pfam" id="PF00441">
    <property type="entry name" value="Acyl-CoA_dh_1"/>
    <property type="match status" value="1"/>
</dbReference>
<dbReference type="Gene3D" id="2.40.110.10">
    <property type="entry name" value="Butyryl-CoA Dehydrogenase, subunit A, domain 2"/>
    <property type="match status" value="1"/>
</dbReference>
<dbReference type="Pfam" id="PF02770">
    <property type="entry name" value="Acyl-CoA_dh_M"/>
    <property type="match status" value="1"/>
</dbReference>
<evidence type="ECO:0000256" key="3">
    <source>
        <dbReference type="ARBA" id="ARBA00022827"/>
    </source>
</evidence>
<evidence type="ECO:0000313" key="6">
    <source>
        <dbReference type="EMBL" id="GAF77092.1"/>
    </source>
</evidence>
<feature type="domain" description="Acyl-CoA oxidase/dehydrogenase middle" evidence="5">
    <location>
        <begin position="7"/>
        <end position="86"/>
    </location>
</feature>
<evidence type="ECO:0000259" key="5">
    <source>
        <dbReference type="Pfam" id="PF02770"/>
    </source>
</evidence>
<evidence type="ECO:0008006" key="7">
    <source>
        <dbReference type="Google" id="ProtNLM"/>
    </source>
</evidence>
<evidence type="ECO:0000256" key="2">
    <source>
        <dbReference type="ARBA" id="ARBA00022630"/>
    </source>
</evidence>
<evidence type="ECO:0000256" key="1">
    <source>
        <dbReference type="ARBA" id="ARBA00009347"/>
    </source>
</evidence>
<protein>
    <recommendedName>
        <fullName evidence="7">Acyl-CoA dehydrogenase/oxidase C-terminal domain-containing protein</fullName>
    </recommendedName>
</protein>
<dbReference type="AlphaFoldDB" id="X0SMK2"/>
<proteinExistence type="inferred from homology"/>
<keyword evidence="3" id="KW-0274">FAD</keyword>
<comment type="similarity">
    <text evidence="1">Belongs to the acyl-CoA dehydrogenase family.</text>
</comment>
<feature type="domain" description="Acyl-CoA dehydrogenase/oxidase C-terminal" evidence="4">
    <location>
        <begin position="111"/>
        <end position="251"/>
    </location>
</feature>
<dbReference type="InterPro" id="IPR009100">
    <property type="entry name" value="AcylCoA_DH/oxidase_NM_dom_sf"/>
</dbReference>
<name>X0SMK2_9ZZZZ</name>
<dbReference type="SUPFAM" id="SSF56645">
    <property type="entry name" value="Acyl-CoA dehydrogenase NM domain-like"/>
    <property type="match status" value="1"/>
</dbReference>
<gene>
    <name evidence="6" type="ORF">S01H1_01049</name>
</gene>
<keyword evidence="2" id="KW-0285">Flavoprotein</keyword>
<dbReference type="EMBL" id="BARS01000422">
    <property type="protein sequence ID" value="GAF77092.1"/>
    <property type="molecule type" value="Genomic_DNA"/>
</dbReference>
<dbReference type="InterPro" id="IPR036250">
    <property type="entry name" value="AcylCo_DH-like_C"/>
</dbReference>
<feature type="non-terminal residue" evidence="6">
    <location>
        <position position="1"/>
    </location>
</feature>
<dbReference type="GO" id="GO:0003995">
    <property type="term" value="F:acyl-CoA dehydrogenase activity"/>
    <property type="evidence" value="ECO:0007669"/>
    <property type="project" value="TreeGrafter"/>
</dbReference>
<evidence type="ECO:0000259" key="4">
    <source>
        <dbReference type="Pfam" id="PF00441"/>
    </source>
</evidence>
<dbReference type="InterPro" id="IPR006091">
    <property type="entry name" value="Acyl-CoA_Oxase/DH_mid-dom"/>
</dbReference>
<accession>X0SMK2</accession>
<dbReference type="CDD" id="cd00567">
    <property type="entry name" value="ACAD"/>
    <property type="match status" value="1"/>
</dbReference>
<dbReference type="SUPFAM" id="SSF47203">
    <property type="entry name" value="Acyl-CoA dehydrogenase C-terminal domain-like"/>
    <property type="match status" value="1"/>
</dbReference>
<dbReference type="InterPro" id="IPR046373">
    <property type="entry name" value="Acyl-CoA_Oxase/DH_mid-dom_sf"/>
</dbReference>
<comment type="caution">
    <text evidence="6">The sequence shown here is derived from an EMBL/GenBank/DDBJ whole genome shotgun (WGS) entry which is preliminary data.</text>
</comment>
<organism evidence="6">
    <name type="scientific">marine sediment metagenome</name>
    <dbReference type="NCBI Taxonomy" id="412755"/>
    <lineage>
        <taxon>unclassified sequences</taxon>
        <taxon>metagenomes</taxon>
        <taxon>ecological metagenomes</taxon>
    </lineage>
</organism>
<dbReference type="PANTHER" id="PTHR43884">
    <property type="entry name" value="ACYL-COA DEHYDROGENASE"/>
    <property type="match status" value="1"/>
</dbReference>
<dbReference type="Gene3D" id="1.20.140.10">
    <property type="entry name" value="Butyryl-CoA Dehydrogenase, subunit A, domain 3"/>
    <property type="match status" value="1"/>
</dbReference>